<evidence type="ECO:0000313" key="1">
    <source>
        <dbReference type="EMBL" id="ABU74741.1"/>
    </source>
</evidence>
<organism evidence="1 2">
    <name type="scientific">Vibrio campbellii (strain ATCC BAA-1116)</name>
    <dbReference type="NCBI Taxonomy" id="2902295"/>
    <lineage>
        <taxon>Bacteria</taxon>
        <taxon>Pseudomonadati</taxon>
        <taxon>Pseudomonadota</taxon>
        <taxon>Gammaproteobacteria</taxon>
        <taxon>Vibrionales</taxon>
        <taxon>Vibrionaceae</taxon>
        <taxon>Vibrio</taxon>
    </lineage>
</organism>
<dbReference type="AlphaFoldDB" id="A7N7Q7"/>
<gene>
    <name evidence="1" type="ordered locus">VIBHAR_06866</name>
</gene>
<dbReference type="Proteomes" id="UP000008152">
    <property type="component" value="Chromosome II"/>
</dbReference>
<name>A7N7Q7_VIBC1</name>
<dbReference type="KEGG" id="vha:VIBHAR_06866"/>
<proteinExistence type="predicted"/>
<dbReference type="EMBL" id="CP000790">
    <property type="protein sequence ID" value="ABU74741.1"/>
    <property type="molecule type" value="Genomic_DNA"/>
</dbReference>
<reference evidence="1 2" key="1">
    <citation type="submission" date="2007-08" db="EMBL/GenBank/DDBJ databases">
        <authorList>
            <consortium name="The Vibrio harveyi Genome Sequencing Project"/>
            <person name="Bassler B."/>
            <person name="Clifton S.W."/>
            <person name="Fulton L."/>
            <person name="Delehaunty K."/>
            <person name="Fronick C."/>
            <person name="Harrison M."/>
            <person name="Markivic C."/>
            <person name="Fulton R."/>
            <person name="Tin-Wollam A.-M."/>
            <person name="Shah N."/>
            <person name="Pepin K."/>
            <person name="Nash W."/>
            <person name="Thiruvilangam P."/>
            <person name="Bhonagiri V."/>
            <person name="Waters C."/>
            <person name="Tu K.C."/>
            <person name="Irgon J."/>
            <person name="Wilson R.K."/>
        </authorList>
    </citation>
    <scope>NUCLEOTIDE SEQUENCE [LARGE SCALE GENOMIC DNA]</scope>
    <source>
        <strain evidence="2">ATCC BAA-1116 / BB120</strain>
    </source>
</reference>
<protein>
    <submittedName>
        <fullName evidence="1">Uncharacterized protein</fullName>
    </submittedName>
</protein>
<evidence type="ECO:0000313" key="2">
    <source>
        <dbReference type="Proteomes" id="UP000008152"/>
    </source>
</evidence>
<sequence length="64" mass="7366">MLTPLSPLLFLFSLLFSLLSAPLRKTELYKLHSTISNQKRKDFVTDACTCKKCGKFLFVRREVA</sequence>
<accession>A7N7Q7</accession>